<evidence type="ECO:0000256" key="1">
    <source>
        <dbReference type="ARBA" id="ARBA00001962"/>
    </source>
</evidence>
<evidence type="ECO:0000259" key="7">
    <source>
        <dbReference type="PROSITE" id="PS51296"/>
    </source>
</evidence>
<dbReference type="PRINTS" id="PR00090">
    <property type="entry name" value="RNGDIOXGNASE"/>
</dbReference>
<dbReference type="GO" id="GO:0051213">
    <property type="term" value="F:dioxygenase activity"/>
    <property type="evidence" value="ECO:0007669"/>
    <property type="project" value="UniProtKB-KW"/>
</dbReference>
<dbReference type="AlphaFoldDB" id="A0A419I5U4"/>
<evidence type="ECO:0000256" key="4">
    <source>
        <dbReference type="ARBA" id="ARBA00023002"/>
    </source>
</evidence>
<feature type="domain" description="Rieske" evidence="7">
    <location>
        <begin position="85"/>
        <end position="191"/>
    </location>
</feature>
<keyword evidence="4" id="KW-0560">Oxidoreductase</keyword>
<dbReference type="EMBL" id="QZFV01000074">
    <property type="protein sequence ID" value="RJQ86232.1"/>
    <property type="molecule type" value="Genomic_DNA"/>
</dbReference>
<dbReference type="Pfam" id="PF00355">
    <property type="entry name" value="Rieske"/>
    <property type="match status" value="1"/>
</dbReference>
<comment type="caution">
    <text evidence="8">The sequence shown here is derived from an EMBL/GenBank/DDBJ whole genome shotgun (WGS) entry which is preliminary data.</text>
</comment>
<name>A0A419I5U4_9PSEU</name>
<dbReference type="PROSITE" id="PS51296">
    <property type="entry name" value="RIESKE"/>
    <property type="match status" value="1"/>
</dbReference>
<dbReference type="GO" id="GO:0005506">
    <property type="term" value="F:iron ion binding"/>
    <property type="evidence" value="ECO:0007669"/>
    <property type="project" value="InterPro"/>
</dbReference>
<dbReference type="InterPro" id="IPR015879">
    <property type="entry name" value="Ring_hydroxy_dOase_asu_C_dom"/>
</dbReference>
<keyword evidence="6" id="KW-0411">Iron-sulfur</keyword>
<keyword evidence="8" id="KW-0223">Dioxygenase</keyword>
<gene>
    <name evidence="8" type="ORF">D5S19_12005</name>
</gene>
<dbReference type="PANTHER" id="PTHR43756:SF5">
    <property type="entry name" value="CHOLINE MONOOXYGENASE, CHLOROPLASTIC"/>
    <property type="match status" value="1"/>
</dbReference>
<evidence type="ECO:0000256" key="6">
    <source>
        <dbReference type="ARBA" id="ARBA00023014"/>
    </source>
</evidence>
<proteinExistence type="predicted"/>
<dbReference type="CDD" id="cd03469">
    <property type="entry name" value="Rieske_RO_Alpha_N"/>
    <property type="match status" value="1"/>
</dbReference>
<comment type="cofactor">
    <cofactor evidence="1">
        <name>Fe cation</name>
        <dbReference type="ChEBI" id="CHEBI:24875"/>
    </cofactor>
</comment>
<dbReference type="Gene3D" id="3.90.380.10">
    <property type="entry name" value="Naphthalene 1,2-dioxygenase Alpha Subunit, Chain A, domain 1"/>
    <property type="match status" value="1"/>
</dbReference>
<keyword evidence="5" id="KW-0408">Iron</keyword>
<protein>
    <submittedName>
        <fullName evidence="8">Aromatic ring-hydroxylating dioxygenase subunit alpha</fullName>
    </submittedName>
</protein>
<dbReference type="Proteomes" id="UP000285112">
    <property type="component" value="Unassembled WGS sequence"/>
</dbReference>
<dbReference type="GO" id="GO:0004497">
    <property type="term" value="F:monooxygenase activity"/>
    <property type="evidence" value="ECO:0007669"/>
    <property type="project" value="UniProtKB-ARBA"/>
</dbReference>
<sequence length="457" mass="51059">MVLCTNTRFSCRGSRATLQEHVPGGSGASASEEVIVTVSAEPASDRRTTAGLVARRKPGRALEAPFYTGEEFFALDLAAIFAAHWIFVATEAEVPEPGDYVTVDLGRYSVILLRDDDEQVRAFHNVCRHRGARILSDAAGSTGNLVCGYHQWTYATDGALLHAGQQAPDFAKNCWGLKRVELRSVEGLLFLCLAPEPPADFEEVAAQVRPYLAAHRLRHTKVAAQEDLVEHANWKLVMENNRECYHCEAGHPELTCTFFPTYGYRPDEIPDRLLPAHRRYLDASAELARECDRRSMPYEPIEELSGRPTAFRVQREALDGAGESYTRDGRAASRKLLGELDTPRLGRLSLHYQPNSWFHFLGDHAITFSALPLAADRTLVRTTWLVHADAVEGTDYDLETLTDVWRRTNAQDGALVARAQAGVGDPAYEPGPYAPTESHVEEFVTWYIERLKEHQNR</sequence>
<dbReference type="OrthoDB" id="5243643at2"/>
<reference evidence="8 9" key="1">
    <citation type="submission" date="2018-09" db="EMBL/GenBank/DDBJ databases">
        <title>YIM PH 21725 draft genome.</title>
        <authorList>
            <person name="Miao C."/>
        </authorList>
    </citation>
    <scope>NUCLEOTIDE SEQUENCE [LARGE SCALE GENOMIC DNA]</scope>
    <source>
        <strain evidence="9">YIM PH21725</strain>
    </source>
</reference>
<organism evidence="8 9">
    <name type="scientific">Amycolatopsis panacis</name>
    <dbReference type="NCBI Taxonomy" id="2340917"/>
    <lineage>
        <taxon>Bacteria</taxon>
        <taxon>Bacillati</taxon>
        <taxon>Actinomycetota</taxon>
        <taxon>Actinomycetes</taxon>
        <taxon>Pseudonocardiales</taxon>
        <taxon>Pseudonocardiaceae</taxon>
        <taxon>Amycolatopsis</taxon>
    </lineage>
</organism>
<dbReference type="Pfam" id="PF00848">
    <property type="entry name" value="Ring_hydroxyl_A"/>
    <property type="match status" value="1"/>
</dbReference>
<evidence type="ECO:0000313" key="8">
    <source>
        <dbReference type="EMBL" id="RJQ86232.1"/>
    </source>
</evidence>
<dbReference type="SUPFAM" id="SSF50022">
    <property type="entry name" value="ISP domain"/>
    <property type="match status" value="1"/>
</dbReference>
<accession>A0A419I5U4</accession>
<evidence type="ECO:0000256" key="2">
    <source>
        <dbReference type="ARBA" id="ARBA00022714"/>
    </source>
</evidence>
<evidence type="ECO:0000256" key="3">
    <source>
        <dbReference type="ARBA" id="ARBA00022723"/>
    </source>
</evidence>
<evidence type="ECO:0000313" key="9">
    <source>
        <dbReference type="Proteomes" id="UP000285112"/>
    </source>
</evidence>
<dbReference type="PANTHER" id="PTHR43756">
    <property type="entry name" value="CHOLINE MONOOXYGENASE, CHLOROPLASTIC"/>
    <property type="match status" value="1"/>
</dbReference>
<dbReference type="InterPro" id="IPR017941">
    <property type="entry name" value="Rieske_2Fe-2S"/>
</dbReference>
<dbReference type="CDD" id="cd08884">
    <property type="entry name" value="RHO_alpha_C_GbcA-like"/>
    <property type="match status" value="1"/>
</dbReference>
<dbReference type="GO" id="GO:0016705">
    <property type="term" value="F:oxidoreductase activity, acting on paired donors, with incorporation or reduction of molecular oxygen"/>
    <property type="evidence" value="ECO:0007669"/>
    <property type="project" value="UniProtKB-ARBA"/>
</dbReference>
<keyword evidence="9" id="KW-1185">Reference proteome</keyword>
<evidence type="ECO:0000256" key="5">
    <source>
        <dbReference type="ARBA" id="ARBA00023004"/>
    </source>
</evidence>
<dbReference type="SUPFAM" id="SSF55961">
    <property type="entry name" value="Bet v1-like"/>
    <property type="match status" value="1"/>
</dbReference>
<dbReference type="InterPro" id="IPR001663">
    <property type="entry name" value="Rng_hydr_dOase-A"/>
</dbReference>
<keyword evidence="2" id="KW-0001">2Fe-2S</keyword>
<dbReference type="Gene3D" id="2.102.10.10">
    <property type="entry name" value="Rieske [2Fe-2S] iron-sulphur domain"/>
    <property type="match status" value="1"/>
</dbReference>
<dbReference type="GO" id="GO:0051537">
    <property type="term" value="F:2 iron, 2 sulfur cluster binding"/>
    <property type="evidence" value="ECO:0007669"/>
    <property type="project" value="UniProtKB-KW"/>
</dbReference>
<dbReference type="InterPro" id="IPR036922">
    <property type="entry name" value="Rieske_2Fe-2S_sf"/>
</dbReference>
<keyword evidence="3" id="KW-0479">Metal-binding</keyword>